<dbReference type="Proteomes" id="UP000277294">
    <property type="component" value="Unassembled WGS sequence"/>
</dbReference>
<name>A0A3P4B108_9BURK</name>
<dbReference type="Gene3D" id="3.40.190.10">
    <property type="entry name" value="Periplasmic binding protein-like II"/>
    <property type="match status" value="1"/>
</dbReference>
<feature type="chain" id="PRO_5018017541" evidence="2">
    <location>
        <begin position="19"/>
        <end position="323"/>
    </location>
</feature>
<dbReference type="Pfam" id="PF03401">
    <property type="entry name" value="TctC"/>
    <property type="match status" value="1"/>
</dbReference>
<keyword evidence="2" id="KW-0732">Signal</keyword>
<feature type="signal peptide" evidence="2">
    <location>
        <begin position="1"/>
        <end position="18"/>
    </location>
</feature>
<dbReference type="AlphaFoldDB" id="A0A3P4B108"/>
<dbReference type="InterPro" id="IPR005064">
    <property type="entry name" value="BUG"/>
</dbReference>
<proteinExistence type="inferred from homology"/>
<dbReference type="RefSeq" id="WP_124078671.1">
    <property type="nucleotide sequence ID" value="NZ_UWPJ01000012.1"/>
</dbReference>
<sequence>MKRVASHARILAAMLALAGGHQSAAGADAYPSKPIRLLVPYAPGGAVDATARALGAQLSGSLGQTVIVENKPGASGMIAVENLTRAAPDGYTILIDTSAIAMNPSVYSKALYRPENLRPVAQVMSMPFVIAANNATGDGSLPKFLALLRERPGSLNAASSGTSSRLFAELFRLQTKTEFMSIIYPGAAPAIMAVMKNDCQLIAMDVANIAKFITSKQLSGLVVSGDKRSSALPDVPSAAEAGIPGFDVTTWFGIFAPAGTPQPIVDKINQSIREAARAPAVSELLKSSAADPSSMTAAEFDDFFGKEVTRWKTVVQQAKIQID</sequence>
<keyword evidence="3" id="KW-0675">Receptor</keyword>
<gene>
    <name evidence="3" type="ORF">PIGHUM_01389</name>
</gene>
<dbReference type="PANTHER" id="PTHR42928">
    <property type="entry name" value="TRICARBOXYLATE-BINDING PROTEIN"/>
    <property type="match status" value="1"/>
</dbReference>
<dbReference type="OrthoDB" id="8443386at2"/>
<protein>
    <submittedName>
        <fullName evidence="3">Tripartite tricarboxylate transporter family receptor</fullName>
    </submittedName>
</protein>
<reference evidence="3 4" key="1">
    <citation type="submission" date="2018-10" db="EMBL/GenBank/DDBJ databases">
        <authorList>
            <person name="Criscuolo A."/>
        </authorList>
    </citation>
    <scope>NUCLEOTIDE SEQUENCE [LARGE SCALE GENOMIC DNA]</scope>
    <source>
        <strain evidence="3">DnA1</strain>
    </source>
</reference>
<dbReference type="PANTHER" id="PTHR42928:SF5">
    <property type="entry name" value="BLR1237 PROTEIN"/>
    <property type="match status" value="1"/>
</dbReference>
<dbReference type="InterPro" id="IPR042100">
    <property type="entry name" value="Bug_dom1"/>
</dbReference>
<accession>A0A3P4B108</accession>
<evidence type="ECO:0000256" key="2">
    <source>
        <dbReference type="SAM" id="SignalP"/>
    </source>
</evidence>
<keyword evidence="4" id="KW-1185">Reference proteome</keyword>
<dbReference type="Gene3D" id="3.40.190.150">
    <property type="entry name" value="Bordetella uptake gene, domain 1"/>
    <property type="match status" value="1"/>
</dbReference>
<evidence type="ECO:0000313" key="4">
    <source>
        <dbReference type="Proteomes" id="UP000277294"/>
    </source>
</evidence>
<evidence type="ECO:0000256" key="1">
    <source>
        <dbReference type="ARBA" id="ARBA00006987"/>
    </source>
</evidence>
<dbReference type="SUPFAM" id="SSF53850">
    <property type="entry name" value="Periplasmic binding protein-like II"/>
    <property type="match status" value="1"/>
</dbReference>
<dbReference type="EMBL" id="UWPJ01000012">
    <property type="protein sequence ID" value="VCU69328.1"/>
    <property type="molecule type" value="Genomic_DNA"/>
</dbReference>
<dbReference type="PIRSF" id="PIRSF017082">
    <property type="entry name" value="YflP"/>
    <property type="match status" value="1"/>
</dbReference>
<comment type="similarity">
    <text evidence="1">Belongs to the UPF0065 (bug) family.</text>
</comment>
<evidence type="ECO:0000313" key="3">
    <source>
        <dbReference type="EMBL" id="VCU69328.1"/>
    </source>
</evidence>
<organism evidence="3 4">
    <name type="scientific">Pigmentiphaga humi</name>
    <dbReference type="NCBI Taxonomy" id="2478468"/>
    <lineage>
        <taxon>Bacteria</taxon>
        <taxon>Pseudomonadati</taxon>
        <taxon>Pseudomonadota</taxon>
        <taxon>Betaproteobacteria</taxon>
        <taxon>Burkholderiales</taxon>
        <taxon>Alcaligenaceae</taxon>
        <taxon>Pigmentiphaga</taxon>
    </lineage>
</organism>